<keyword evidence="5" id="KW-1185">Reference proteome</keyword>
<evidence type="ECO:0000256" key="2">
    <source>
        <dbReference type="ARBA" id="ARBA00023315"/>
    </source>
</evidence>
<dbReference type="Gene3D" id="3.40.630.30">
    <property type="match status" value="1"/>
</dbReference>
<dbReference type="EMBL" id="JAODYH010000004">
    <property type="protein sequence ID" value="MCT9810827.1"/>
    <property type="molecule type" value="Genomic_DNA"/>
</dbReference>
<dbReference type="SUPFAM" id="SSF55729">
    <property type="entry name" value="Acyl-CoA N-acyltransferases (Nat)"/>
    <property type="match status" value="1"/>
</dbReference>
<evidence type="ECO:0000256" key="1">
    <source>
        <dbReference type="ARBA" id="ARBA00022679"/>
    </source>
</evidence>
<gene>
    <name evidence="4" type="ORF">N0K08_09285</name>
</gene>
<name>A0ABT2PNI2_9BURK</name>
<proteinExistence type="predicted"/>
<accession>A0ABT2PNI2</accession>
<organism evidence="4 5">
    <name type="scientific">Acidovorax bellezanensis</name>
    <dbReference type="NCBI Taxonomy" id="2976702"/>
    <lineage>
        <taxon>Bacteria</taxon>
        <taxon>Pseudomonadati</taxon>
        <taxon>Pseudomonadota</taxon>
        <taxon>Betaproteobacteria</taxon>
        <taxon>Burkholderiales</taxon>
        <taxon>Comamonadaceae</taxon>
        <taxon>Acidovorax</taxon>
    </lineage>
</organism>
<dbReference type="RefSeq" id="WP_261499959.1">
    <property type="nucleotide sequence ID" value="NZ_JAODYH010000004.1"/>
</dbReference>
<protein>
    <submittedName>
        <fullName evidence="4">N-acetyltransferase</fullName>
    </submittedName>
</protein>
<keyword evidence="1" id="KW-0808">Transferase</keyword>
<dbReference type="PANTHER" id="PTHR43877">
    <property type="entry name" value="AMINOALKYLPHOSPHONATE N-ACETYLTRANSFERASE-RELATED-RELATED"/>
    <property type="match status" value="1"/>
</dbReference>
<dbReference type="Pfam" id="PF00583">
    <property type="entry name" value="Acetyltransf_1"/>
    <property type="match status" value="1"/>
</dbReference>
<dbReference type="InterPro" id="IPR050832">
    <property type="entry name" value="Bact_Acetyltransf"/>
</dbReference>
<dbReference type="CDD" id="cd04301">
    <property type="entry name" value="NAT_SF"/>
    <property type="match status" value="1"/>
</dbReference>
<reference evidence="4 5" key="1">
    <citation type="submission" date="2022-09" db="EMBL/GenBank/DDBJ databases">
        <title>Draft genome of isolate Be4.</title>
        <authorList>
            <person name="Sanchez-Castro I."/>
            <person name="Martinez-Rodriguez P."/>
            <person name="Descostes M."/>
            <person name="Merroun M."/>
        </authorList>
    </citation>
    <scope>NUCLEOTIDE SEQUENCE [LARGE SCALE GENOMIC DNA]</scope>
    <source>
        <strain evidence="4 5">Be4</strain>
    </source>
</reference>
<dbReference type="Proteomes" id="UP001525968">
    <property type="component" value="Unassembled WGS sequence"/>
</dbReference>
<evidence type="ECO:0000259" key="3">
    <source>
        <dbReference type="PROSITE" id="PS51186"/>
    </source>
</evidence>
<sequence>MHVEIRNETAADVEAIHAVTTAAFLTAPHTDHTEQFIVQALRRAGKLTVSLVAEVDATVVGHVAVSPVSVSDGTPGWYGLGPISVLPAYQGQGIGGRLMNAALQALRESGAAGCVVLGEPGYYGRFGFRVVPGLVLADVPPEYFQAVSFGGAVPCGRVAYDQAFGVRG</sequence>
<keyword evidence="2" id="KW-0012">Acyltransferase</keyword>
<dbReference type="PROSITE" id="PS51186">
    <property type="entry name" value="GNAT"/>
    <property type="match status" value="1"/>
</dbReference>
<evidence type="ECO:0000313" key="5">
    <source>
        <dbReference type="Proteomes" id="UP001525968"/>
    </source>
</evidence>
<evidence type="ECO:0000313" key="4">
    <source>
        <dbReference type="EMBL" id="MCT9810827.1"/>
    </source>
</evidence>
<comment type="caution">
    <text evidence="4">The sequence shown here is derived from an EMBL/GenBank/DDBJ whole genome shotgun (WGS) entry which is preliminary data.</text>
</comment>
<dbReference type="InterPro" id="IPR000182">
    <property type="entry name" value="GNAT_dom"/>
</dbReference>
<dbReference type="InterPro" id="IPR016181">
    <property type="entry name" value="Acyl_CoA_acyltransferase"/>
</dbReference>
<feature type="domain" description="N-acetyltransferase" evidence="3">
    <location>
        <begin position="3"/>
        <end position="154"/>
    </location>
</feature>